<dbReference type="EMBL" id="CAJVPV010003126">
    <property type="protein sequence ID" value="CAG8543961.1"/>
    <property type="molecule type" value="Genomic_DNA"/>
</dbReference>
<dbReference type="Proteomes" id="UP000789342">
    <property type="component" value="Unassembled WGS sequence"/>
</dbReference>
<feature type="region of interest" description="Disordered" evidence="1">
    <location>
        <begin position="265"/>
        <end position="289"/>
    </location>
</feature>
<evidence type="ECO:0000313" key="4">
    <source>
        <dbReference type="Proteomes" id="UP000789342"/>
    </source>
</evidence>
<sequence>MLKLRVSVGSSYDPSTYTIISPNNDADPLFLDTPNFTGRICVRIRDFLGITPPNTTKISTSPYFEGNKDKYSIQVQGKFKGKWTANDIFFGNDFDRKIKLPRISWLGLKILKWIDPCLETDPYCDKPWAYSPLFFTVNTLCVEHRDQEDELPPWPSSDGRHIGESAIYDPDLKLPLFSDTSSRKKYFTTEDNRKRFGITEEQIWNFDFSNPYVDFNNISVKLPGLQLGILQYWDGQPFRYVCKSRDSTIVFFIVIFELVETNEESSGNEMNEQPLPRKNRAEHNQSDDVLTPKSDARWASVKSPSYILPSRQIKYFEMRTDYHVLGALKISKVT</sequence>
<accession>A0A9N9FM78</accession>
<comment type="caution">
    <text evidence="3">The sequence shown here is derived from an EMBL/GenBank/DDBJ whole genome shotgun (WGS) entry which is preliminary data.</text>
</comment>
<gene>
    <name evidence="3" type="ORF">AMORRO_LOCUS5261</name>
</gene>
<evidence type="ECO:0000313" key="3">
    <source>
        <dbReference type="EMBL" id="CAG8543961.1"/>
    </source>
</evidence>
<keyword evidence="4" id="KW-1185">Reference proteome</keyword>
<evidence type="ECO:0000259" key="2">
    <source>
        <dbReference type="Pfam" id="PF08588"/>
    </source>
</evidence>
<dbReference type="OrthoDB" id="2119945at2759"/>
<dbReference type="Pfam" id="PF08588">
    <property type="entry name" value="Duc1"/>
    <property type="match status" value="1"/>
</dbReference>
<feature type="domain" description="Domain of unknown function at the cortex 1" evidence="2">
    <location>
        <begin position="3"/>
        <end position="259"/>
    </location>
</feature>
<dbReference type="AlphaFoldDB" id="A0A9N9FM78"/>
<proteinExistence type="predicted"/>
<reference evidence="3" key="1">
    <citation type="submission" date="2021-06" db="EMBL/GenBank/DDBJ databases">
        <authorList>
            <person name="Kallberg Y."/>
            <person name="Tangrot J."/>
            <person name="Rosling A."/>
        </authorList>
    </citation>
    <scope>NUCLEOTIDE SEQUENCE</scope>
    <source>
        <strain evidence="3">CL551</strain>
    </source>
</reference>
<protein>
    <submittedName>
        <fullName evidence="3">1964_t:CDS:1</fullName>
    </submittedName>
</protein>
<organism evidence="3 4">
    <name type="scientific">Acaulospora morrowiae</name>
    <dbReference type="NCBI Taxonomy" id="94023"/>
    <lineage>
        <taxon>Eukaryota</taxon>
        <taxon>Fungi</taxon>
        <taxon>Fungi incertae sedis</taxon>
        <taxon>Mucoromycota</taxon>
        <taxon>Glomeromycotina</taxon>
        <taxon>Glomeromycetes</taxon>
        <taxon>Diversisporales</taxon>
        <taxon>Acaulosporaceae</taxon>
        <taxon>Acaulospora</taxon>
    </lineage>
</organism>
<dbReference type="PANTHER" id="PTHR34826">
    <property type="entry name" value="UPF0590 PROTEIN C409.17C"/>
    <property type="match status" value="1"/>
</dbReference>
<dbReference type="PANTHER" id="PTHR34826:SF2">
    <property type="entry name" value="UPF0590 PROTEIN C409.17C"/>
    <property type="match status" value="1"/>
</dbReference>
<evidence type="ECO:0000256" key="1">
    <source>
        <dbReference type="SAM" id="MobiDB-lite"/>
    </source>
</evidence>
<dbReference type="InterPro" id="IPR013897">
    <property type="entry name" value="Duc1"/>
</dbReference>
<name>A0A9N9FM78_9GLOM</name>